<dbReference type="AlphaFoldDB" id="A0AAV6U4R0"/>
<evidence type="ECO:0000313" key="3">
    <source>
        <dbReference type="Proteomes" id="UP000827092"/>
    </source>
</evidence>
<dbReference type="Proteomes" id="UP000827092">
    <property type="component" value="Unassembled WGS sequence"/>
</dbReference>
<dbReference type="EMBL" id="JAFNEN010000689">
    <property type="protein sequence ID" value="KAG8178520.1"/>
    <property type="molecule type" value="Genomic_DNA"/>
</dbReference>
<organism evidence="2 3">
    <name type="scientific">Oedothorax gibbosus</name>
    <dbReference type="NCBI Taxonomy" id="931172"/>
    <lineage>
        <taxon>Eukaryota</taxon>
        <taxon>Metazoa</taxon>
        <taxon>Ecdysozoa</taxon>
        <taxon>Arthropoda</taxon>
        <taxon>Chelicerata</taxon>
        <taxon>Arachnida</taxon>
        <taxon>Araneae</taxon>
        <taxon>Araneomorphae</taxon>
        <taxon>Entelegynae</taxon>
        <taxon>Araneoidea</taxon>
        <taxon>Linyphiidae</taxon>
        <taxon>Erigoninae</taxon>
        <taxon>Oedothorax</taxon>
    </lineage>
</organism>
<name>A0AAV6U4R0_9ARAC</name>
<feature type="region of interest" description="Disordered" evidence="1">
    <location>
        <begin position="1"/>
        <end position="68"/>
    </location>
</feature>
<reference evidence="2 3" key="1">
    <citation type="journal article" date="2022" name="Nat. Ecol. Evol.">
        <title>A masculinizing supergene underlies an exaggerated male reproductive morph in a spider.</title>
        <authorList>
            <person name="Hendrickx F."/>
            <person name="De Corte Z."/>
            <person name="Sonet G."/>
            <person name="Van Belleghem S.M."/>
            <person name="Kostlbacher S."/>
            <person name="Vangestel C."/>
        </authorList>
    </citation>
    <scope>NUCLEOTIDE SEQUENCE [LARGE SCALE GENOMIC DNA]</scope>
    <source>
        <strain evidence="2">W744_W776</strain>
    </source>
</reference>
<comment type="caution">
    <text evidence="2">The sequence shown here is derived from an EMBL/GenBank/DDBJ whole genome shotgun (WGS) entry which is preliminary data.</text>
</comment>
<evidence type="ECO:0000256" key="1">
    <source>
        <dbReference type="SAM" id="MobiDB-lite"/>
    </source>
</evidence>
<keyword evidence="3" id="KW-1185">Reference proteome</keyword>
<evidence type="ECO:0000313" key="2">
    <source>
        <dbReference type="EMBL" id="KAG8178520.1"/>
    </source>
</evidence>
<sequence length="68" mass="7136">MPYQSSKNQEVVAVRSSTSSSSDDSSHSISTGAEITRASAAGMTASARETPTLANSNSLSRDFCLHQQ</sequence>
<accession>A0AAV6U4R0</accession>
<gene>
    <name evidence="2" type="ORF">JTE90_022843</name>
</gene>
<proteinExistence type="predicted"/>
<feature type="compositionally biased region" description="Polar residues" evidence="1">
    <location>
        <begin position="47"/>
        <end position="68"/>
    </location>
</feature>
<feature type="compositionally biased region" description="Low complexity" evidence="1">
    <location>
        <begin position="16"/>
        <end position="31"/>
    </location>
</feature>
<protein>
    <submittedName>
        <fullName evidence="2">Uncharacterized protein</fullName>
    </submittedName>
</protein>